<reference evidence="1" key="1">
    <citation type="journal article" date="2021" name="Proc. Natl. Acad. Sci. U.S.A.">
        <title>A Catalog of Tens of Thousands of Viruses from Human Metagenomes Reveals Hidden Associations with Chronic Diseases.</title>
        <authorList>
            <person name="Tisza M.J."/>
            <person name="Buck C.B."/>
        </authorList>
    </citation>
    <scope>NUCLEOTIDE SEQUENCE</scope>
    <source>
        <strain evidence="1">Ct2m58</strain>
    </source>
</reference>
<dbReference type="EMBL" id="BK032856">
    <property type="protein sequence ID" value="DAF64327.1"/>
    <property type="molecule type" value="Genomic_DNA"/>
</dbReference>
<protein>
    <submittedName>
        <fullName evidence="1">Uncharacterized protein</fullName>
    </submittedName>
</protein>
<sequence length="29" mass="3475">MCFLHSSRYYVTFSDNVVYTTMLPILILF</sequence>
<organism evidence="1">
    <name type="scientific">Podoviridae sp. ct2m58</name>
    <dbReference type="NCBI Taxonomy" id="2827721"/>
    <lineage>
        <taxon>Viruses</taxon>
        <taxon>Duplodnaviria</taxon>
        <taxon>Heunggongvirae</taxon>
        <taxon>Uroviricota</taxon>
        <taxon>Caudoviricetes</taxon>
    </lineage>
</organism>
<name>A0A8S5TMK5_9CAUD</name>
<evidence type="ECO:0000313" key="1">
    <source>
        <dbReference type="EMBL" id="DAF64327.1"/>
    </source>
</evidence>
<accession>A0A8S5TMK5</accession>
<proteinExistence type="predicted"/>